<gene>
    <name evidence="5" type="ORF">I1A42_18930</name>
</gene>
<dbReference type="SMART" id="SM00342">
    <property type="entry name" value="HTH_ARAC"/>
    <property type="match status" value="1"/>
</dbReference>
<keyword evidence="2" id="KW-0238">DNA-binding</keyword>
<dbReference type="PROSITE" id="PS01124">
    <property type="entry name" value="HTH_ARAC_FAMILY_2"/>
    <property type="match status" value="1"/>
</dbReference>
<evidence type="ECO:0000313" key="5">
    <source>
        <dbReference type="EMBL" id="MBF9002551.1"/>
    </source>
</evidence>
<dbReference type="InterPro" id="IPR009057">
    <property type="entry name" value="Homeodomain-like_sf"/>
</dbReference>
<keyword evidence="6" id="KW-1185">Reference proteome</keyword>
<dbReference type="Proteomes" id="UP000597206">
    <property type="component" value="Unassembled WGS sequence"/>
</dbReference>
<dbReference type="SUPFAM" id="SSF46689">
    <property type="entry name" value="Homeodomain-like"/>
    <property type="match status" value="1"/>
</dbReference>
<dbReference type="PRINTS" id="PR00032">
    <property type="entry name" value="HTHARAC"/>
</dbReference>
<comment type="caution">
    <text evidence="5">The sequence shown here is derived from an EMBL/GenBank/DDBJ whole genome shotgun (WGS) entry which is preliminary data.</text>
</comment>
<evidence type="ECO:0000256" key="1">
    <source>
        <dbReference type="ARBA" id="ARBA00023015"/>
    </source>
</evidence>
<accession>A0ABS0GJA6</accession>
<keyword evidence="3" id="KW-0804">Transcription</keyword>
<evidence type="ECO:0000256" key="3">
    <source>
        <dbReference type="ARBA" id="ARBA00023163"/>
    </source>
</evidence>
<proteinExistence type="predicted"/>
<keyword evidence="1" id="KW-0805">Transcription regulation</keyword>
<dbReference type="Gene3D" id="1.10.10.60">
    <property type="entry name" value="Homeodomain-like"/>
    <property type="match status" value="1"/>
</dbReference>
<dbReference type="InterPro" id="IPR032687">
    <property type="entry name" value="AraC-type_N"/>
</dbReference>
<dbReference type="PANTHER" id="PTHR47894:SF4">
    <property type="entry name" value="HTH-TYPE TRANSCRIPTIONAL REGULATOR GADX"/>
    <property type="match status" value="1"/>
</dbReference>
<sequence length="352" mass="39660">MEPLSITSNHVVDAMHLGAKANQGVLAAAATGLESFILQNGGDIDTILGRSGVNPEILQQPTSSLRLANYCQVLEQAAQQTGFEHFGLYYGKQFMPQQLGLIGYIGLCSATVEEALKNLTRAFHWHQHDTFTQLVDLKDAWRFDYQIRHGAILTRRQDAELTMGMVLNLVRQGAGAIWAPREVHFEHPSPGNWHEHCKVFDAPVYFNQPFNSIIIPKSVLQRPMPNHDPLLLQLMLEALKKLNVSEPQQSVVEQVKSTIQLSLPSGEPEMEQVADQMGYSRLTLQRRLKQEGVTFRQLLESVRCEMATSYLQQPKLPITEMGLLLGYSETSAFSRAFRRWFGVSPSQYRKGD</sequence>
<organism evidence="5 6">
    <name type="scientific">Vibrio nitrifigilis</name>
    <dbReference type="NCBI Taxonomy" id="2789781"/>
    <lineage>
        <taxon>Bacteria</taxon>
        <taxon>Pseudomonadati</taxon>
        <taxon>Pseudomonadota</taxon>
        <taxon>Gammaproteobacteria</taxon>
        <taxon>Vibrionales</taxon>
        <taxon>Vibrionaceae</taxon>
        <taxon>Vibrio</taxon>
    </lineage>
</organism>
<dbReference type="Pfam" id="PF12625">
    <property type="entry name" value="Arabinose_bd"/>
    <property type="match status" value="1"/>
</dbReference>
<name>A0ABS0GJA6_9VIBR</name>
<dbReference type="Pfam" id="PF12833">
    <property type="entry name" value="HTH_18"/>
    <property type="match status" value="1"/>
</dbReference>
<dbReference type="InterPro" id="IPR018060">
    <property type="entry name" value="HTH_AraC"/>
</dbReference>
<dbReference type="EMBL" id="JADPMR010000004">
    <property type="protein sequence ID" value="MBF9002551.1"/>
    <property type="molecule type" value="Genomic_DNA"/>
</dbReference>
<evidence type="ECO:0000256" key="2">
    <source>
        <dbReference type="ARBA" id="ARBA00023125"/>
    </source>
</evidence>
<dbReference type="RefSeq" id="WP_196124439.1">
    <property type="nucleotide sequence ID" value="NZ_JADPMR010000004.1"/>
</dbReference>
<dbReference type="PANTHER" id="PTHR47894">
    <property type="entry name" value="HTH-TYPE TRANSCRIPTIONAL REGULATOR GADX"/>
    <property type="match status" value="1"/>
</dbReference>
<evidence type="ECO:0000313" key="6">
    <source>
        <dbReference type="Proteomes" id="UP000597206"/>
    </source>
</evidence>
<protein>
    <submittedName>
        <fullName evidence="5">AraC family transcriptional regulator</fullName>
    </submittedName>
</protein>
<dbReference type="InterPro" id="IPR020449">
    <property type="entry name" value="Tscrpt_reg_AraC-type_HTH"/>
</dbReference>
<reference evidence="5 6" key="1">
    <citation type="submission" date="2020-11" db="EMBL/GenBank/DDBJ databases">
        <title>Vibrio nitrifigilis sp. nov., a marine nitrogen-fixing bacterium isolated from the lagoon sediment of an islet inside an atoll.</title>
        <authorList>
            <person name="Wang L.-T."/>
            <person name="Shieh W.Y."/>
        </authorList>
    </citation>
    <scope>NUCLEOTIDE SEQUENCE [LARGE SCALE GENOMIC DNA]</scope>
    <source>
        <strain evidence="5 6">NFV-1</strain>
    </source>
</reference>
<evidence type="ECO:0000259" key="4">
    <source>
        <dbReference type="PROSITE" id="PS01124"/>
    </source>
</evidence>
<feature type="domain" description="HTH araC/xylS-type" evidence="4">
    <location>
        <begin position="253"/>
        <end position="351"/>
    </location>
</feature>